<evidence type="ECO:0000313" key="8">
    <source>
        <dbReference type="EMBL" id="KAK6192186.1"/>
    </source>
</evidence>
<dbReference type="PANTHER" id="PTHR12452">
    <property type="entry name" value="42-9-9 PROTEIN-RELATED"/>
    <property type="match status" value="1"/>
</dbReference>
<accession>A0AAN8QFJ8</accession>
<protein>
    <recommendedName>
        <fullName evidence="3">Thioredoxin domain-containing protein 17</fullName>
    </recommendedName>
</protein>
<comment type="caution">
    <text evidence="8">The sequence shown here is derived from an EMBL/GenBank/DDBJ whole genome shotgun (WGS) entry which is preliminary data.</text>
</comment>
<dbReference type="GO" id="GO:0047134">
    <property type="term" value="F:protein-disulfide reductase [NAD(P)H] activity"/>
    <property type="evidence" value="ECO:0007669"/>
    <property type="project" value="InterPro"/>
</dbReference>
<dbReference type="InterPro" id="IPR036249">
    <property type="entry name" value="Thioredoxin-like_sf"/>
</dbReference>
<evidence type="ECO:0000256" key="5">
    <source>
        <dbReference type="ARBA" id="ARBA00023157"/>
    </source>
</evidence>
<reference evidence="8 9" key="1">
    <citation type="submission" date="2024-01" db="EMBL/GenBank/DDBJ databases">
        <title>The genome of the rayed Mediterranean limpet Patella caerulea (Linnaeus, 1758).</title>
        <authorList>
            <person name="Anh-Thu Weber A."/>
            <person name="Halstead-Nussloch G."/>
        </authorList>
    </citation>
    <scope>NUCLEOTIDE SEQUENCE [LARGE SCALE GENOMIC DNA]</scope>
    <source>
        <strain evidence="8">AATW-2023a</strain>
        <tissue evidence="8">Whole specimen</tissue>
    </source>
</reference>
<dbReference type="InterPro" id="IPR010357">
    <property type="entry name" value="TXNDC17_dom"/>
</dbReference>
<keyword evidence="5" id="KW-1015">Disulfide bond</keyword>
<keyword evidence="9" id="KW-1185">Reference proteome</keyword>
<dbReference type="SUPFAM" id="SSF52833">
    <property type="entry name" value="Thioredoxin-like"/>
    <property type="match status" value="1"/>
</dbReference>
<dbReference type="Gene3D" id="3.40.30.10">
    <property type="entry name" value="Glutaredoxin"/>
    <property type="match status" value="1"/>
</dbReference>
<dbReference type="Pfam" id="PF06110">
    <property type="entry name" value="TXD17-like_Trx"/>
    <property type="match status" value="1"/>
</dbReference>
<keyword evidence="4" id="KW-0963">Cytoplasm</keyword>
<evidence type="ECO:0000259" key="7">
    <source>
        <dbReference type="Pfam" id="PF06110"/>
    </source>
</evidence>
<organism evidence="8 9">
    <name type="scientific">Patella caerulea</name>
    <name type="common">Rayed Mediterranean limpet</name>
    <dbReference type="NCBI Taxonomy" id="87958"/>
    <lineage>
        <taxon>Eukaryota</taxon>
        <taxon>Metazoa</taxon>
        <taxon>Spiralia</taxon>
        <taxon>Lophotrochozoa</taxon>
        <taxon>Mollusca</taxon>
        <taxon>Gastropoda</taxon>
        <taxon>Patellogastropoda</taxon>
        <taxon>Patelloidea</taxon>
        <taxon>Patellidae</taxon>
        <taxon>Patella</taxon>
    </lineage>
</organism>
<keyword evidence="6" id="KW-0676">Redox-active center</keyword>
<comment type="similarity">
    <text evidence="2">Belongs to the thioredoxin family.</text>
</comment>
<dbReference type="EMBL" id="JAZGQO010000002">
    <property type="protein sequence ID" value="KAK6192186.1"/>
    <property type="molecule type" value="Genomic_DNA"/>
</dbReference>
<sequence length="124" mass="13773">MVVEIGVEGYDAFQKVAEENKGKVVFALFCGSIDANGQSWCPDCVVAAPVINANLKYAPKDSVLIHCGVGDRQFWKDQNNAFRKDNRLALKSVPTLLKLGQPQRLEEAQCAKPEMVKMLFEDVE</sequence>
<evidence type="ECO:0000256" key="2">
    <source>
        <dbReference type="ARBA" id="ARBA00008987"/>
    </source>
</evidence>
<dbReference type="Proteomes" id="UP001347796">
    <property type="component" value="Unassembled WGS sequence"/>
</dbReference>
<evidence type="ECO:0000256" key="6">
    <source>
        <dbReference type="ARBA" id="ARBA00023284"/>
    </source>
</evidence>
<dbReference type="AlphaFoldDB" id="A0AAN8QFJ8"/>
<evidence type="ECO:0000256" key="3">
    <source>
        <dbReference type="ARBA" id="ARBA00016949"/>
    </source>
</evidence>
<dbReference type="CDD" id="cd02952">
    <property type="entry name" value="TRP14_like"/>
    <property type="match status" value="1"/>
</dbReference>
<dbReference type="GO" id="GO:0005829">
    <property type="term" value="C:cytosol"/>
    <property type="evidence" value="ECO:0007669"/>
    <property type="project" value="TreeGrafter"/>
</dbReference>
<comment type="subcellular location">
    <subcellularLocation>
        <location evidence="1">Cytoplasm</location>
    </subcellularLocation>
</comment>
<dbReference type="PANTHER" id="PTHR12452:SF0">
    <property type="entry name" value="THIOREDOXIN DOMAIN-CONTAINING PROTEIN 17"/>
    <property type="match status" value="1"/>
</dbReference>
<dbReference type="InterPro" id="IPR045108">
    <property type="entry name" value="TXNDC17-like"/>
</dbReference>
<evidence type="ECO:0000313" key="9">
    <source>
        <dbReference type="Proteomes" id="UP001347796"/>
    </source>
</evidence>
<proteinExistence type="inferred from homology"/>
<feature type="domain" description="Thioredoxin" evidence="7">
    <location>
        <begin position="7"/>
        <end position="122"/>
    </location>
</feature>
<name>A0AAN8QFJ8_PATCE</name>
<gene>
    <name evidence="8" type="ORF">SNE40_003701</name>
</gene>
<evidence type="ECO:0000256" key="4">
    <source>
        <dbReference type="ARBA" id="ARBA00022490"/>
    </source>
</evidence>
<evidence type="ECO:0000256" key="1">
    <source>
        <dbReference type="ARBA" id="ARBA00004496"/>
    </source>
</evidence>
<dbReference type="FunFam" id="3.40.30.10:FF:000124">
    <property type="entry name" value="Thioredoxin domain-containing 17"/>
    <property type="match status" value="1"/>
</dbReference>